<accession>A0A4S4L9C0</accession>
<dbReference type="InterPro" id="IPR021950">
    <property type="entry name" value="Spt20"/>
</dbReference>
<feature type="compositionally biased region" description="Low complexity" evidence="1">
    <location>
        <begin position="323"/>
        <end position="347"/>
    </location>
</feature>
<feature type="compositionally biased region" description="Polar residues" evidence="1">
    <location>
        <begin position="244"/>
        <end position="262"/>
    </location>
</feature>
<dbReference type="GO" id="GO:0006357">
    <property type="term" value="P:regulation of transcription by RNA polymerase II"/>
    <property type="evidence" value="ECO:0007669"/>
    <property type="project" value="TreeGrafter"/>
</dbReference>
<dbReference type="Pfam" id="PF12090">
    <property type="entry name" value="Spt20_SEP"/>
    <property type="match status" value="1"/>
</dbReference>
<dbReference type="GO" id="GO:0003712">
    <property type="term" value="F:transcription coregulator activity"/>
    <property type="evidence" value="ECO:0007669"/>
    <property type="project" value="InterPro"/>
</dbReference>
<feature type="region of interest" description="Disordered" evidence="1">
    <location>
        <begin position="564"/>
        <end position="593"/>
    </location>
</feature>
<dbReference type="PANTHER" id="PTHR13526:SF8">
    <property type="entry name" value="TRANSCRIPTION FACTOR SPT20 HOMOLOG"/>
    <property type="match status" value="1"/>
</dbReference>
<evidence type="ECO:0000313" key="4">
    <source>
        <dbReference type="Proteomes" id="UP000308199"/>
    </source>
</evidence>
<feature type="compositionally biased region" description="Low complexity" evidence="1">
    <location>
        <begin position="625"/>
        <end position="656"/>
    </location>
</feature>
<feature type="region of interest" description="Disordered" evidence="1">
    <location>
        <begin position="299"/>
        <end position="318"/>
    </location>
</feature>
<name>A0A4S4L9C0_9AGAM</name>
<feature type="compositionally biased region" description="Polar residues" evidence="1">
    <location>
        <begin position="366"/>
        <end position="383"/>
    </location>
</feature>
<dbReference type="EMBL" id="SGPK01000107">
    <property type="protein sequence ID" value="THH08262.1"/>
    <property type="molecule type" value="Genomic_DNA"/>
</dbReference>
<dbReference type="GO" id="GO:0000124">
    <property type="term" value="C:SAGA complex"/>
    <property type="evidence" value="ECO:0007669"/>
    <property type="project" value="InterPro"/>
</dbReference>
<feature type="region of interest" description="Disordered" evidence="1">
    <location>
        <begin position="323"/>
        <end position="448"/>
    </location>
</feature>
<feature type="compositionally biased region" description="Low complexity" evidence="1">
    <location>
        <begin position="384"/>
        <end position="448"/>
    </location>
</feature>
<dbReference type="InterPro" id="IPR046468">
    <property type="entry name" value="Spt20-like_SEP"/>
</dbReference>
<feature type="domain" description="Spt20-like SEP" evidence="2">
    <location>
        <begin position="12"/>
        <end position="153"/>
    </location>
</feature>
<protein>
    <recommendedName>
        <fullName evidence="2">Spt20-like SEP domain-containing protein</fullName>
    </recommendedName>
</protein>
<feature type="compositionally biased region" description="Polar residues" evidence="1">
    <location>
        <begin position="500"/>
        <end position="513"/>
    </location>
</feature>
<comment type="caution">
    <text evidence="3">The sequence shown here is derived from an EMBL/GenBank/DDBJ whole genome shotgun (WGS) entry which is preliminary data.</text>
</comment>
<organism evidence="3 4">
    <name type="scientific">Phellinidium pouzarii</name>
    <dbReference type="NCBI Taxonomy" id="167371"/>
    <lineage>
        <taxon>Eukaryota</taxon>
        <taxon>Fungi</taxon>
        <taxon>Dikarya</taxon>
        <taxon>Basidiomycota</taxon>
        <taxon>Agaricomycotina</taxon>
        <taxon>Agaricomycetes</taxon>
        <taxon>Hymenochaetales</taxon>
        <taxon>Hymenochaetaceae</taxon>
        <taxon>Phellinidium</taxon>
    </lineage>
</organism>
<evidence type="ECO:0000256" key="1">
    <source>
        <dbReference type="SAM" id="MobiDB-lite"/>
    </source>
</evidence>
<dbReference type="PANTHER" id="PTHR13526">
    <property type="entry name" value="TRANSCRIPTION FACTOR SPT20 HOMOLOG"/>
    <property type="match status" value="1"/>
</dbReference>
<feature type="compositionally biased region" description="Polar residues" evidence="1">
    <location>
        <begin position="299"/>
        <end position="317"/>
    </location>
</feature>
<dbReference type="OrthoDB" id="1932706at2759"/>
<proteinExistence type="predicted"/>
<sequence>MRDDSALLEEHEKSPPSFSVHLYPAHWTLNNGTKFLYNQEVSSILEEIRAFRIPTDFIQIFDDASVPYYSGCLIVELLDYRPAKAKDPVLEKPDVQRVVLRSNPETIWADICMMNAKANATWSDMDALKIEAKLLLSTSTPLCLDPDPHLTRIVNSILRVSTPNVPNSLKRKAAAMVDLEEDETEKAKRAKMLQYMNPQANTARKSQSFKLLAFLEQRKASASQQQTAPQSTSVNKAPVMLQPDITQPDQDNGAVQASNNNGTLTVTPISSIAQTSQTGGVSQPVPMKIPQVSIPPHLQQVSAPSQRMSPVKQQQPANILANPQQIQAQSSQQPATFNPSIPPSNFLNPPPPSHRRMSVAVKPSTPAATASSLPVQQPVHQVTSLSQSQAASQSQPPSQPQPQSQPQSQSQPQLRPQSQPQLRPQSQPQLQPQSQPQQPQAQPQPHMQPQALQSFVTQHHAQNISSLQNIAQYYQQNGRTMPISAQAVAAAAAAHRQAQSGRSTPASVNNPRNSPALPASAMAHSPMLPAAAAALISGRSTPAVPQVARGSPLATNHPVASRTIAAQSVVQQQPAQQPMPNGQQSMLQPGAHMNPTMTYQQQIQYQQQQNLQAYLRVHGMQGLSSLQSSHASPASQQQLLQQAQQPGTVQVQQPSQEQTSAAQTFANMQMGPRQMYNYMQMNAQAQHQHVGWAPRIAGRGVHPMAPQLQNGQQLPVMPPGMSLQQMQGLGRAMPGSLQNR</sequence>
<feature type="region of interest" description="Disordered" evidence="1">
    <location>
        <begin position="625"/>
        <end position="659"/>
    </location>
</feature>
<dbReference type="Proteomes" id="UP000308199">
    <property type="component" value="Unassembled WGS sequence"/>
</dbReference>
<feature type="region of interest" description="Disordered" evidence="1">
    <location>
        <begin position="494"/>
        <end position="520"/>
    </location>
</feature>
<gene>
    <name evidence="3" type="ORF">EW145_g2834</name>
</gene>
<reference evidence="3 4" key="1">
    <citation type="submission" date="2019-02" db="EMBL/GenBank/DDBJ databases">
        <title>Genome sequencing of the rare red list fungi Phellinidium pouzarii.</title>
        <authorList>
            <person name="Buettner E."/>
            <person name="Kellner H."/>
        </authorList>
    </citation>
    <scope>NUCLEOTIDE SEQUENCE [LARGE SCALE GENOMIC DNA]</scope>
    <source>
        <strain evidence="3 4">DSM 108285</strain>
    </source>
</reference>
<feature type="region of interest" description="Disordered" evidence="1">
    <location>
        <begin position="243"/>
        <end position="262"/>
    </location>
</feature>
<dbReference type="AlphaFoldDB" id="A0A4S4L9C0"/>
<feature type="compositionally biased region" description="Low complexity" evidence="1">
    <location>
        <begin position="565"/>
        <end position="584"/>
    </location>
</feature>
<evidence type="ECO:0000259" key="2">
    <source>
        <dbReference type="Pfam" id="PF12090"/>
    </source>
</evidence>
<evidence type="ECO:0000313" key="3">
    <source>
        <dbReference type="EMBL" id="THH08262.1"/>
    </source>
</evidence>
<keyword evidence="4" id="KW-1185">Reference proteome</keyword>